<comment type="caution">
    <text evidence="1">The sequence shown here is derived from an EMBL/GenBank/DDBJ whole genome shotgun (WGS) entry which is preliminary data.</text>
</comment>
<evidence type="ECO:0008006" key="3">
    <source>
        <dbReference type="Google" id="ProtNLM"/>
    </source>
</evidence>
<organism evidence="1 2">
    <name type="scientific">Paractinoplanes globisporus</name>
    <dbReference type="NCBI Taxonomy" id="113565"/>
    <lineage>
        <taxon>Bacteria</taxon>
        <taxon>Bacillati</taxon>
        <taxon>Actinomycetota</taxon>
        <taxon>Actinomycetes</taxon>
        <taxon>Micromonosporales</taxon>
        <taxon>Micromonosporaceae</taxon>
        <taxon>Paractinoplanes</taxon>
    </lineage>
</organism>
<accession>A0ABW6WLT4</accession>
<dbReference type="EMBL" id="JBIAZU010000006">
    <property type="protein sequence ID" value="MFF5294185.1"/>
    <property type="molecule type" value="Genomic_DNA"/>
</dbReference>
<keyword evidence="2" id="KW-1185">Reference proteome</keyword>
<dbReference type="RefSeq" id="WP_020515004.1">
    <property type="nucleotide sequence ID" value="NZ_JBIAZU010000006.1"/>
</dbReference>
<name>A0ABW6WLT4_9ACTN</name>
<protein>
    <recommendedName>
        <fullName evidence="3">DUF1508 domain-containing protein</fullName>
    </recommendedName>
</protein>
<evidence type="ECO:0000313" key="1">
    <source>
        <dbReference type="EMBL" id="MFF5294185.1"/>
    </source>
</evidence>
<proteinExistence type="predicted"/>
<evidence type="ECO:0000313" key="2">
    <source>
        <dbReference type="Proteomes" id="UP001602245"/>
    </source>
</evidence>
<dbReference type="Proteomes" id="UP001602245">
    <property type="component" value="Unassembled WGS sequence"/>
</dbReference>
<reference evidence="1 2" key="1">
    <citation type="submission" date="2024-10" db="EMBL/GenBank/DDBJ databases">
        <title>The Natural Products Discovery Center: Release of the First 8490 Sequenced Strains for Exploring Actinobacteria Biosynthetic Diversity.</title>
        <authorList>
            <person name="Kalkreuter E."/>
            <person name="Kautsar S.A."/>
            <person name="Yang D."/>
            <person name="Bader C.D."/>
            <person name="Teijaro C.N."/>
            <person name="Fluegel L."/>
            <person name="Davis C.M."/>
            <person name="Simpson J.R."/>
            <person name="Lauterbach L."/>
            <person name="Steele A.D."/>
            <person name="Gui C."/>
            <person name="Meng S."/>
            <person name="Li G."/>
            <person name="Viehrig K."/>
            <person name="Ye F."/>
            <person name="Su P."/>
            <person name="Kiefer A.F."/>
            <person name="Nichols A."/>
            <person name="Cepeda A.J."/>
            <person name="Yan W."/>
            <person name="Fan B."/>
            <person name="Jiang Y."/>
            <person name="Adhikari A."/>
            <person name="Zheng C.-J."/>
            <person name="Schuster L."/>
            <person name="Cowan T.M."/>
            <person name="Smanski M.J."/>
            <person name="Chevrette M.G."/>
            <person name="De Carvalho L.P.S."/>
            <person name="Shen B."/>
        </authorList>
    </citation>
    <scope>NUCLEOTIDE SEQUENCE [LARGE SCALE GENOMIC DNA]</scope>
    <source>
        <strain evidence="1 2">NPDC000087</strain>
    </source>
</reference>
<sequence>MTDYLRFEIFRRYGRYTWRLVQCVEGHRRVIAHAVRDYKSATKAYVALVALKDAITDAPIIDTTSGTDFGELAEFVIDRSVQPIRVGTSVAASGDADLG</sequence>
<gene>
    <name evidence="1" type="ORF">ACFY35_32520</name>
</gene>